<organism evidence="13 14">
    <name type="scientific">Massilia phyllostachyos</name>
    <dbReference type="NCBI Taxonomy" id="2898585"/>
    <lineage>
        <taxon>Bacteria</taxon>
        <taxon>Pseudomonadati</taxon>
        <taxon>Pseudomonadota</taxon>
        <taxon>Betaproteobacteria</taxon>
        <taxon>Burkholderiales</taxon>
        <taxon>Oxalobacteraceae</taxon>
        <taxon>Telluria group</taxon>
        <taxon>Massilia</taxon>
    </lineage>
</organism>
<comment type="caution">
    <text evidence="13">The sequence shown here is derived from an EMBL/GenBank/DDBJ whole genome shotgun (WGS) entry which is preliminary data.</text>
</comment>
<evidence type="ECO:0000256" key="9">
    <source>
        <dbReference type="ARBA" id="ARBA00025772"/>
    </source>
</evidence>
<dbReference type="RefSeq" id="WP_231060428.1">
    <property type="nucleotide sequence ID" value="NZ_JAJNOC010000011.1"/>
</dbReference>
<dbReference type="InterPro" id="IPR022346">
    <property type="entry name" value="T2SS_GspH"/>
</dbReference>
<evidence type="ECO:0000256" key="8">
    <source>
        <dbReference type="ARBA" id="ARBA00023136"/>
    </source>
</evidence>
<evidence type="ECO:0000256" key="7">
    <source>
        <dbReference type="ARBA" id="ARBA00022989"/>
    </source>
</evidence>
<keyword evidence="8 11" id="KW-0472">Membrane</keyword>
<name>A0ABS8QDP0_9BURK</name>
<evidence type="ECO:0000256" key="3">
    <source>
        <dbReference type="ARBA" id="ARBA00022475"/>
    </source>
</evidence>
<comment type="subcellular location">
    <subcellularLocation>
        <location evidence="1">Cell inner membrane</location>
        <topology evidence="1">Single-pass membrane protein</topology>
    </subcellularLocation>
</comment>
<feature type="domain" description="General secretion pathway GspH" evidence="12">
    <location>
        <begin position="46"/>
        <end position="175"/>
    </location>
</feature>
<evidence type="ECO:0000313" key="14">
    <source>
        <dbReference type="Proteomes" id="UP001179361"/>
    </source>
</evidence>
<dbReference type="Pfam" id="PF12019">
    <property type="entry name" value="GspH"/>
    <property type="match status" value="1"/>
</dbReference>
<dbReference type="Proteomes" id="UP001179361">
    <property type="component" value="Unassembled WGS sequence"/>
</dbReference>
<keyword evidence="14" id="KW-1185">Reference proteome</keyword>
<keyword evidence="5" id="KW-0997">Cell inner membrane</keyword>
<protein>
    <recommendedName>
        <fullName evidence="2">Type II secretion system protein H</fullName>
    </recommendedName>
    <alternativeName>
        <fullName evidence="10">General secretion pathway protein H</fullName>
    </alternativeName>
</protein>
<evidence type="ECO:0000256" key="2">
    <source>
        <dbReference type="ARBA" id="ARBA00021549"/>
    </source>
</evidence>
<keyword evidence="6 11" id="KW-0812">Transmembrane</keyword>
<evidence type="ECO:0000256" key="4">
    <source>
        <dbReference type="ARBA" id="ARBA00022481"/>
    </source>
</evidence>
<keyword evidence="3" id="KW-1003">Cell membrane</keyword>
<dbReference type="InterPro" id="IPR045584">
    <property type="entry name" value="Pilin-like"/>
</dbReference>
<evidence type="ECO:0000256" key="5">
    <source>
        <dbReference type="ARBA" id="ARBA00022519"/>
    </source>
</evidence>
<evidence type="ECO:0000256" key="1">
    <source>
        <dbReference type="ARBA" id="ARBA00004377"/>
    </source>
</evidence>
<evidence type="ECO:0000256" key="11">
    <source>
        <dbReference type="SAM" id="Phobius"/>
    </source>
</evidence>
<accession>A0ABS8QDP0</accession>
<sequence>MRRLSLPRCAGVTLLETLAVIGIVAALATIAVPSADPANGLAADAAAQEVAQALRFAQREAMRTGAWHAVKLDAASQSVRLYRLRMPNASVEDTTVKVLHPLDRRDYVLSLAGNAGRGVMLAEARFEFDKIGATNVVTFDPAGSPVGVVSTTDVKTLKAGTVRIRRGDQERVLTLAPVTGRVSP</sequence>
<feature type="transmembrane region" description="Helical" evidence="11">
    <location>
        <begin position="12"/>
        <end position="32"/>
    </location>
</feature>
<dbReference type="PROSITE" id="PS00409">
    <property type="entry name" value="PROKAR_NTER_METHYL"/>
    <property type="match status" value="1"/>
</dbReference>
<reference evidence="13" key="1">
    <citation type="submission" date="2021-11" db="EMBL/GenBank/DDBJ databases">
        <title>The complete genome of Massilia sp sp. G4R7.</title>
        <authorList>
            <person name="Liu L."/>
            <person name="Yue J."/>
            <person name="Yuan J."/>
            <person name="Yang F."/>
            <person name="Li L."/>
        </authorList>
    </citation>
    <scope>NUCLEOTIDE SEQUENCE</scope>
    <source>
        <strain evidence="13">G4R7</strain>
    </source>
</reference>
<proteinExistence type="inferred from homology"/>
<evidence type="ECO:0000256" key="6">
    <source>
        <dbReference type="ARBA" id="ARBA00022692"/>
    </source>
</evidence>
<evidence type="ECO:0000256" key="10">
    <source>
        <dbReference type="ARBA" id="ARBA00030775"/>
    </source>
</evidence>
<dbReference type="InterPro" id="IPR012902">
    <property type="entry name" value="N_methyl_site"/>
</dbReference>
<evidence type="ECO:0000259" key="12">
    <source>
        <dbReference type="Pfam" id="PF12019"/>
    </source>
</evidence>
<dbReference type="Gene3D" id="3.30.700.10">
    <property type="entry name" value="Glycoprotein, Type 4 Pilin"/>
    <property type="match status" value="1"/>
</dbReference>
<dbReference type="SUPFAM" id="SSF54523">
    <property type="entry name" value="Pili subunits"/>
    <property type="match status" value="1"/>
</dbReference>
<dbReference type="EMBL" id="JAJNOC010000011">
    <property type="protein sequence ID" value="MCD2519151.1"/>
    <property type="molecule type" value="Genomic_DNA"/>
</dbReference>
<keyword evidence="7 11" id="KW-1133">Transmembrane helix</keyword>
<comment type="similarity">
    <text evidence="9">Belongs to the GSP H family.</text>
</comment>
<gene>
    <name evidence="13" type="ORF">LQ564_22880</name>
</gene>
<evidence type="ECO:0000313" key="13">
    <source>
        <dbReference type="EMBL" id="MCD2519151.1"/>
    </source>
</evidence>
<keyword evidence="4" id="KW-0488">Methylation</keyword>